<feature type="compositionally biased region" description="Basic and acidic residues" evidence="8">
    <location>
        <begin position="9"/>
        <end position="75"/>
    </location>
</feature>
<accession>A0A4T0LKI8</accession>
<keyword evidence="6" id="KW-0508">mRNA splicing</keyword>
<evidence type="ECO:0000256" key="3">
    <source>
        <dbReference type="ARBA" id="ARBA00008218"/>
    </source>
</evidence>
<evidence type="ECO:0000256" key="8">
    <source>
        <dbReference type="SAM" id="MobiDB-lite"/>
    </source>
</evidence>
<comment type="function">
    <text evidence="1">May play a role in mRNA splicing.</text>
</comment>
<comment type="caution">
    <text evidence="11">The sequence shown here is derived from an EMBL/GenBank/DDBJ whole genome shotgun (WGS) entry which is preliminary data.</text>
</comment>
<comment type="similarity">
    <text evidence="3">Belongs to the SNUT3 family.</text>
</comment>
<name>A0A4T0LKI8_9BASI</name>
<dbReference type="Proteomes" id="UP000305362">
    <property type="component" value="Unassembled WGS sequence"/>
</dbReference>
<evidence type="ECO:0000256" key="1">
    <source>
        <dbReference type="ARBA" id="ARBA00003632"/>
    </source>
</evidence>
<feature type="compositionally biased region" description="Basic and acidic residues" evidence="8">
    <location>
        <begin position="88"/>
        <end position="146"/>
    </location>
</feature>
<dbReference type="Pfam" id="PF08648">
    <property type="entry name" value="SNRNP27"/>
    <property type="match status" value="1"/>
</dbReference>
<evidence type="ECO:0000259" key="9">
    <source>
        <dbReference type="Pfam" id="PF08648"/>
    </source>
</evidence>
<organism evidence="11 13">
    <name type="scientific">Wallemia mellicola</name>
    <dbReference type="NCBI Taxonomy" id="1708541"/>
    <lineage>
        <taxon>Eukaryota</taxon>
        <taxon>Fungi</taxon>
        <taxon>Dikarya</taxon>
        <taxon>Basidiomycota</taxon>
        <taxon>Wallemiomycotina</taxon>
        <taxon>Wallemiomycetes</taxon>
        <taxon>Wallemiales</taxon>
        <taxon>Wallemiaceae</taxon>
        <taxon>Wallemia</taxon>
    </lineage>
</organism>
<evidence type="ECO:0000313" key="11">
    <source>
        <dbReference type="EMBL" id="TIC63823.1"/>
    </source>
</evidence>
<dbReference type="EMBL" id="SPRV01000035">
    <property type="protein sequence ID" value="TIC60864.1"/>
    <property type="molecule type" value="Genomic_DNA"/>
</dbReference>
<dbReference type="Proteomes" id="UP000310708">
    <property type="component" value="Unassembled WGS sequence"/>
</dbReference>
<evidence type="ECO:0000256" key="6">
    <source>
        <dbReference type="ARBA" id="ARBA00023187"/>
    </source>
</evidence>
<dbReference type="GO" id="GO:0008380">
    <property type="term" value="P:RNA splicing"/>
    <property type="evidence" value="ECO:0007669"/>
    <property type="project" value="UniProtKB-KW"/>
</dbReference>
<feature type="region of interest" description="Disordered" evidence="8">
    <location>
        <begin position="1"/>
        <end position="158"/>
    </location>
</feature>
<proteinExistence type="inferred from homology"/>
<dbReference type="PANTHER" id="PTHR31077">
    <property type="entry name" value="U4/U6.U5 SMALL NUCLEAR RIBONUCLEOPROTEIN 27 KDA PROTEIN"/>
    <property type="match status" value="1"/>
</dbReference>
<dbReference type="GO" id="GO:0006397">
    <property type="term" value="P:mRNA processing"/>
    <property type="evidence" value="ECO:0007669"/>
    <property type="project" value="UniProtKB-KW"/>
</dbReference>
<dbReference type="InterPro" id="IPR013957">
    <property type="entry name" value="SNRNP27"/>
</dbReference>
<dbReference type="GO" id="GO:0071011">
    <property type="term" value="C:precatalytic spliceosome"/>
    <property type="evidence" value="ECO:0007669"/>
    <property type="project" value="TreeGrafter"/>
</dbReference>
<dbReference type="OrthoDB" id="21368at2759"/>
<comment type="subcellular location">
    <subcellularLocation>
        <location evidence="2">Nucleus</location>
    </subcellularLocation>
</comment>
<evidence type="ECO:0000256" key="2">
    <source>
        <dbReference type="ARBA" id="ARBA00004123"/>
    </source>
</evidence>
<feature type="compositionally biased region" description="Basic residues" evidence="8">
    <location>
        <begin position="76"/>
        <end position="87"/>
    </location>
</feature>
<sequence>MLDYGEGDNYERRATDKRSDRPGYQPRDRSDHIDRRRDRRSDDRDRDRYRRDDRDYRRDPRDRREDRRDYRDHRDHRDHRRRSRSPPRQKDHKLGGIDLRDGSAADRERMLKYLQSKEAEEERKRAEEEERAKEEEKKKAHNKEEIASQEEEQEEDIDEDSLAMQQMMGFGGFDTTKGKKVVGNEEGAAKVHQPRTYRQYMNRVGGFNRALDKAK</sequence>
<keyword evidence="5" id="KW-0507">mRNA processing</keyword>
<dbReference type="EMBL" id="SPRX01000041">
    <property type="protein sequence ID" value="TIC63823.1"/>
    <property type="molecule type" value="Genomic_DNA"/>
</dbReference>
<reference evidence="12 13" key="1">
    <citation type="submission" date="2019-03" db="EMBL/GenBank/DDBJ databases">
        <title>Sequencing 25 genomes of Wallemia mellicola.</title>
        <authorList>
            <person name="Gostincar C."/>
        </authorList>
    </citation>
    <scope>NUCLEOTIDE SEQUENCE [LARGE SCALE GENOMIC DNA]</scope>
    <source>
        <strain evidence="10 12">EXF-1277</strain>
        <strain evidence="11 13">EXF-757</strain>
    </source>
</reference>
<evidence type="ECO:0000313" key="10">
    <source>
        <dbReference type="EMBL" id="TIC60864.1"/>
    </source>
</evidence>
<keyword evidence="7" id="KW-0539">Nucleus</keyword>
<gene>
    <name evidence="11" type="ORF">E3Q01_03128</name>
    <name evidence="10" type="ORF">E3Q03_03008</name>
</gene>
<comment type="subunit">
    <text evidence="4">Part of a tri-snRNP complex.</text>
</comment>
<evidence type="ECO:0000256" key="7">
    <source>
        <dbReference type="ARBA" id="ARBA00023242"/>
    </source>
</evidence>
<evidence type="ECO:0000313" key="13">
    <source>
        <dbReference type="Proteomes" id="UP000310708"/>
    </source>
</evidence>
<evidence type="ECO:0000313" key="12">
    <source>
        <dbReference type="Proteomes" id="UP000305362"/>
    </source>
</evidence>
<evidence type="ECO:0000256" key="5">
    <source>
        <dbReference type="ARBA" id="ARBA00022664"/>
    </source>
</evidence>
<protein>
    <recommendedName>
        <fullName evidence="9">U4/U6.U5 small nuclear ribonucleoprotein 27kDa protein domain-containing protein</fullName>
    </recommendedName>
</protein>
<feature type="compositionally biased region" description="Acidic residues" evidence="8">
    <location>
        <begin position="147"/>
        <end position="158"/>
    </location>
</feature>
<dbReference type="PANTHER" id="PTHR31077:SF1">
    <property type="entry name" value="U4_U6.U5 SMALL NUCLEAR RIBONUCLEOPROTEIN 27 KDA PROTEIN"/>
    <property type="match status" value="1"/>
</dbReference>
<dbReference type="AlphaFoldDB" id="A0A4T0LKI8"/>
<feature type="domain" description="U4/U6.U5 small nuclear ribonucleoprotein 27kDa protein" evidence="9">
    <location>
        <begin position="161"/>
        <end position="213"/>
    </location>
</feature>
<evidence type="ECO:0000256" key="4">
    <source>
        <dbReference type="ARBA" id="ARBA00011825"/>
    </source>
</evidence>